<dbReference type="EMBL" id="JAAAIM010000928">
    <property type="protein sequence ID" value="KAG0283270.1"/>
    <property type="molecule type" value="Genomic_DNA"/>
</dbReference>
<feature type="transmembrane region" description="Helical" evidence="10">
    <location>
        <begin position="7"/>
        <end position="26"/>
    </location>
</feature>
<comment type="caution">
    <text evidence="13">The sequence shown here is derived from an EMBL/GenBank/DDBJ whole genome shotgun (WGS) entry which is preliminary data.</text>
</comment>
<dbReference type="Pfam" id="PF22366">
    <property type="entry name" value="NDH2_C"/>
    <property type="match status" value="1"/>
</dbReference>
<evidence type="ECO:0000256" key="4">
    <source>
        <dbReference type="ARBA" id="ARBA00022827"/>
    </source>
</evidence>
<evidence type="ECO:0000313" key="13">
    <source>
        <dbReference type="EMBL" id="KAG0283270.1"/>
    </source>
</evidence>
<dbReference type="Pfam" id="PF07992">
    <property type="entry name" value="Pyr_redox_2"/>
    <property type="match status" value="1"/>
</dbReference>
<evidence type="ECO:0000256" key="9">
    <source>
        <dbReference type="ARBA" id="ARBA00049010"/>
    </source>
</evidence>
<reference evidence="13 14" key="1">
    <citation type="journal article" date="2020" name="Fungal Divers.">
        <title>Resolving the Mortierellaceae phylogeny through synthesis of multi-gene phylogenetics and phylogenomics.</title>
        <authorList>
            <person name="Vandepol N."/>
            <person name="Liber J."/>
            <person name="Desiro A."/>
            <person name="Na H."/>
            <person name="Kennedy M."/>
            <person name="Barry K."/>
            <person name="Grigoriev I.V."/>
            <person name="Miller A.N."/>
            <person name="O'Donnell K."/>
            <person name="Stajich J.E."/>
            <person name="Bonito G."/>
        </authorList>
    </citation>
    <scope>NUCLEOTIDE SEQUENCE [LARGE SCALE GENOMIC DNA]</scope>
    <source>
        <strain evidence="13 14">AD045</strain>
    </source>
</reference>
<dbReference type="InterPro" id="IPR054585">
    <property type="entry name" value="NDH2-like_C"/>
</dbReference>
<accession>A0ABQ7JR38</accession>
<proteinExistence type="inferred from homology"/>
<evidence type="ECO:0000256" key="10">
    <source>
        <dbReference type="SAM" id="Phobius"/>
    </source>
</evidence>
<evidence type="ECO:0000259" key="12">
    <source>
        <dbReference type="Pfam" id="PF22366"/>
    </source>
</evidence>
<dbReference type="PRINTS" id="PR00368">
    <property type="entry name" value="FADPNR"/>
</dbReference>
<evidence type="ECO:0000256" key="8">
    <source>
        <dbReference type="ARBA" id="ARBA00047599"/>
    </source>
</evidence>
<dbReference type="InterPro" id="IPR045024">
    <property type="entry name" value="NDH-2"/>
</dbReference>
<sequence length="584" mass="64840">MAKKPGYIIMAMVTYFEYITTVYRLFGLNFVSLQGIVLCTTALSSTGWEICQRDLSLAAQAVRVASAAPRIMTSRAAMISGARFNSTNAGATMATAGKTVAANPTPAAPQPKKRWSRLRALKRVVQLGTVGAIGYGAYEIYGKRHPLEQKPFDPKKRTVVVLGSGWGAVSFLKSINTDDYNVMVVSPRNYFLFTPLLPSCTVGTIELRSIMEPIRFITQHKSRNVKFYESECTDIDPESKTISITDVSDIKGSVSNTTVHYDYLVMAVGADNQTFGMAGVREFACFLKEIWDAQKIRTRLMDCVESAGFAKQAPEEVDRLLHMVVVGGGPTGVEYAAELHDFLKDDLEVWYPELADKFRITLVEALPNVLPMFSSQLIQYTESTFKQNKIEVLTKTMVKEVADKEIKVMDANKNLVSIPYGLLVWATGNCPRPLTRKLMARIKEAQTSPRGILVDDYMRVAGAPDIYAIGDCTFSKYAPTAQVATQQGLYLASVFENLARIEEGQNKKITPFEYSHQGSLAYIGSDKAIADLPFLNGNVSVGGVATYVFWRSVYISNMFSFRNRFLVVGDWMKSKVFGRDVSRE</sequence>
<dbReference type="SUPFAM" id="SSF51905">
    <property type="entry name" value="FAD/NAD(P)-binding domain"/>
    <property type="match status" value="2"/>
</dbReference>
<evidence type="ECO:0000256" key="7">
    <source>
        <dbReference type="ARBA" id="ARBA00023027"/>
    </source>
</evidence>
<protein>
    <recommendedName>
        <fullName evidence="2">NADH:ubiquinone reductase (non-electrogenic)</fullName>
        <ecNumber evidence="2">1.6.5.9</ecNumber>
    </recommendedName>
</protein>
<dbReference type="PANTHER" id="PTHR43706:SF47">
    <property type="entry name" value="EXTERNAL NADH-UBIQUINONE OXIDOREDUCTASE 1, MITOCHONDRIAL-RELATED"/>
    <property type="match status" value="1"/>
</dbReference>
<gene>
    <name evidence="13" type="primary">NDE1_3</name>
    <name evidence="13" type="ORF">BGZ96_012360</name>
</gene>
<evidence type="ECO:0000256" key="5">
    <source>
        <dbReference type="ARBA" id="ARBA00022946"/>
    </source>
</evidence>
<comment type="catalytic activity">
    <reaction evidence="8">
        <text>a quinone + NADH + H(+) = a quinol + NAD(+)</text>
        <dbReference type="Rhea" id="RHEA:46160"/>
        <dbReference type="ChEBI" id="CHEBI:15378"/>
        <dbReference type="ChEBI" id="CHEBI:24646"/>
        <dbReference type="ChEBI" id="CHEBI:57540"/>
        <dbReference type="ChEBI" id="CHEBI:57945"/>
        <dbReference type="ChEBI" id="CHEBI:132124"/>
        <dbReference type="EC" id="1.6.5.9"/>
    </reaction>
</comment>
<evidence type="ECO:0000259" key="11">
    <source>
        <dbReference type="Pfam" id="PF07992"/>
    </source>
</evidence>
<dbReference type="EC" id="1.6.5.9" evidence="2"/>
<keyword evidence="3" id="KW-0285">Flavoprotein</keyword>
<dbReference type="Proteomes" id="UP001194696">
    <property type="component" value="Unassembled WGS sequence"/>
</dbReference>
<evidence type="ECO:0000256" key="2">
    <source>
        <dbReference type="ARBA" id="ARBA00012637"/>
    </source>
</evidence>
<comment type="similarity">
    <text evidence="1">Belongs to the NADH dehydrogenase family.</text>
</comment>
<keyword evidence="10" id="KW-1133">Transmembrane helix</keyword>
<keyword evidence="5" id="KW-0809">Transit peptide</keyword>
<keyword evidence="14" id="KW-1185">Reference proteome</keyword>
<dbReference type="InterPro" id="IPR023753">
    <property type="entry name" value="FAD/NAD-binding_dom"/>
</dbReference>
<dbReference type="PANTHER" id="PTHR43706">
    <property type="entry name" value="NADH DEHYDROGENASE"/>
    <property type="match status" value="1"/>
</dbReference>
<keyword evidence="6" id="KW-0560">Oxidoreductase</keyword>
<name>A0ABQ7JR38_9FUNG</name>
<keyword evidence="10" id="KW-0472">Membrane</keyword>
<keyword evidence="10" id="KW-0812">Transmembrane</keyword>
<dbReference type="InterPro" id="IPR036188">
    <property type="entry name" value="FAD/NAD-bd_sf"/>
</dbReference>
<feature type="domain" description="FAD/NAD(P)-binding" evidence="11">
    <location>
        <begin position="158"/>
        <end position="488"/>
    </location>
</feature>
<dbReference type="Gene3D" id="3.50.50.100">
    <property type="match status" value="1"/>
</dbReference>
<evidence type="ECO:0000256" key="3">
    <source>
        <dbReference type="ARBA" id="ARBA00022630"/>
    </source>
</evidence>
<organism evidence="13 14">
    <name type="scientific">Linnemannia gamsii</name>
    <dbReference type="NCBI Taxonomy" id="64522"/>
    <lineage>
        <taxon>Eukaryota</taxon>
        <taxon>Fungi</taxon>
        <taxon>Fungi incertae sedis</taxon>
        <taxon>Mucoromycota</taxon>
        <taxon>Mortierellomycotina</taxon>
        <taxon>Mortierellomycetes</taxon>
        <taxon>Mortierellales</taxon>
        <taxon>Mortierellaceae</taxon>
        <taxon>Linnemannia</taxon>
    </lineage>
</organism>
<keyword evidence="7" id="KW-0520">NAD</keyword>
<feature type="domain" description="External alternative NADH-ubiquinone oxidoreductase-like C-terminal" evidence="12">
    <location>
        <begin position="516"/>
        <end position="580"/>
    </location>
</feature>
<evidence type="ECO:0000313" key="14">
    <source>
        <dbReference type="Proteomes" id="UP001194696"/>
    </source>
</evidence>
<keyword evidence="4" id="KW-0274">FAD</keyword>
<evidence type="ECO:0000256" key="6">
    <source>
        <dbReference type="ARBA" id="ARBA00023002"/>
    </source>
</evidence>
<comment type="catalytic activity">
    <reaction evidence="9">
        <text>a ubiquinone + NADH + H(+) = a ubiquinol + NAD(+)</text>
        <dbReference type="Rhea" id="RHEA:23152"/>
        <dbReference type="Rhea" id="RHEA-COMP:9565"/>
        <dbReference type="Rhea" id="RHEA-COMP:9566"/>
        <dbReference type="ChEBI" id="CHEBI:15378"/>
        <dbReference type="ChEBI" id="CHEBI:16389"/>
        <dbReference type="ChEBI" id="CHEBI:17976"/>
        <dbReference type="ChEBI" id="CHEBI:57540"/>
        <dbReference type="ChEBI" id="CHEBI:57945"/>
    </reaction>
</comment>
<evidence type="ECO:0000256" key="1">
    <source>
        <dbReference type="ARBA" id="ARBA00005272"/>
    </source>
</evidence>